<feature type="transmembrane region" description="Helical" evidence="1">
    <location>
        <begin position="237"/>
        <end position="257"/>
    </location>
</feature>
<feature type="transmembrane region" description="Helical" evidence="1">
    <location>
        <begin position="165"/>
        <end position="188"/>
    </location>
</feature>
<name>A0ABS6RZY5_9BACT</name>
<gene>
    <name evidence="2" type="ORF">HWQ67_11255</name>
</gene>
<dbReference type="Pfam" id="PF00115">
    <property type="entry name" value="COX1"/>
    <property type="match status" value="1"/>
</dbReference>
<feature type="transmembrane region" description="Helical" evidence="1">
    <location>
        <begin position="307"/>
        <end position="327"/>
    </location>
</feature>
<organism evidence="2 3">
    <name type="scientific">Candidatus Magnetobacterium casense</name>
    <dbReference type="NCBI Taxonomy" id="1455061"/>
    <lineage>
        <taxon>Bacteria</taxon>
        <taxon>Pseudomonadati</taxon>
        <taxon>Nitrospirota</taxon>
        <taxon>Thermodesulfovibrionia</taxon>
        <taxon>Thermodesulfovibrionales</taxon>
        <taxon>Candidatus Magnetobacteriaceae</taxon>
        <taxon>Candidatus Magnetobacterium</taxon>
    </lineage>
</organism>
<feature type="transmembrane region" description="Helical" evidence="1">
    <location>
        <begin position="339"/>
        <end position="362"/>
    </location>
</feature>
<keyword evidence="1" id="KW-1133">Transmembrane helix</keyword>
<feature type="transmembrane region" description="Helical" evidence="1">
    <location>
        <begin position="374"/>
        <end position="396"/>
    </location>
</feature>
<evidence type="ECO:0000256" key="1">
    <source>
        <dbReference type="SAM" id="Phobius"/>
    </source>
</evidence>
<keyword evidence="1" id="KW-0812">Transmembrane</keyword>
<keyword evidence="3" id="KW-1185">Reference proteome</keyword>
<comment type="caution">
    <text evidence="2">The sequence shown here is derived from an EMBL/GenBank/DDBJ whole genome shotgun (WGS) entry which is preliminary data.</text>
</comment>
<evidence type="ECO:0000313" key="2">
    <source>
        <dbReference type="EMBL" id="MBV6342163.1"/>
    </source>
</evidence>
<feature type="transmembrane region" description="Helical" evidence="1">
    <location>
        <begin position="57"/>
        <end position="77"/>
    </location>
</feature>
<protein>
    <submittedName>
        <fullName evidence="2">Cbb3-type cytochrome c oxidase subunit I</fullName>
    </submittedName>
</protein>
<proteinExistence type="predicted"/>
<dbReference type="EMBL" id="JABXWD010000204">
    <property type="protein sequence ID" value="MBV6342163.1"/>
    <property type="molecule type" value="Genomic_DNA"/>
</dbReference>
<dbReference type="Proteomes" id="UP001196980">
    <property type="component" value="Unassembled WGS sequence"/>
</dbReference>
<keyword evidence="1" id="KW-0472">Membrane</keyword>
<dbReference type="InterPro" id="IPR000883">
    <property type="entry name" value="Cyt_C_Oxase_1"/>
</dbReference>
<feature type="transmembrane region" description="Helical" evidence="1">
    <location>
        <begin position="126"/>
        <end position="144"/>
    </location>
</feature>
<reference evidence="2 3" key="1">
    <citation type="journal article" date="2020" name="J Geophys Res Biogeosci">
        <title>Magnetotaxis as an Adaptation to Enable Bacterial Shuttling of Microbial Sulfur and Sulfur Cycling Across Aquatic Oxic#Anoxic Interfaces.</title>
        <authorList>
            <person name="Li J."/>
            <person name="Liu P."/>
            <person name="Wang J."/>
            <person name="Roberts A.P."/>
            <person name="Pan Y."/>
        </authorList>
    </citation>
    <scope>NUCLEOTIDE SEQUENCE [LARGE SCALE GENOMIC DNA]</scope>
    <source>
        <strain evidence="2 3">MYR-1_YQ</strain>
    </source>
</reference>
<sequence length="445" mass="47366">MKVRVILEDNKGLVKGWLILGVASLLFAGVLAGLLVVSRTPYVQNVIPWLDFFHTALVVHVDLSVLIWFVAFAGVLWSMYGSSALVIPGFAALGIAAIGTLVIAASPFVGARNPLMNNYIPVLDDPIFLVGIGIFFAGFVLLVVRSVITLPLHKALTAEDTDTRFGLSSAAVVAVVAIVCFILSIRSIPSGINGLTYYELAFWAGGHILQFMHTMLMIVVWFLLAKAIMPGFEVNRRLAIGVFGIILIVAVCSPVIFAMYTTESQAHRDIFTELMEYGVGTSVVVSAALIVMAIASKYKAPQTSHLLAALISSLSLFAAGGIIGFLIEGVNVIIPAHYHGVIVGVTLAYMGFTYYLLPRLGYGEPSYRLARLQAYVYGSGQLLHITGLAMAGGYGVQRKVAGAAQGLDSAKKLLSMGLMGIGGMVAVIGGVLFLVVTISAIRAKR</sequence>
<feature type="transmembrane region" description="Helical" evidence="1">
    <location>
        <begin position="200"/>
        <end position="225"/>
    </location>
</feature>
<feature type="transmembrane region" description="Helical" evidence="1">
    <location>
        <begin position="84"/>
        <end position="106"/>
    </location>
</feature>
<evidence type="ECO:0000313" key="3">
    <source>
        <dbReference type="Proteomes" id="UP001196980"/>
    </source>
</evidence>
<feature type="transmembrane region" description="Helical" evidence="1">
    <location>
        <begin position="277"/>
        <end position="295"/>
    </location>
</feature>
<dbReference type="RefSeq" id="WP_218252786.1">
    <property type="nucleotide sequence ID" value="NZ_JABXWD010000204.1"/>
</dbReference>
<feature type="transmembrane region" description="Helical" evidence="1">
    <location>
        <begin position="12"/>
        <end position="37"/>
    </location>
</feature>
<feature type="transmembrane region" description="Helical" evidence="1">
    <location>
        <begin position="416"/>
        <end position="441"/>
    </location>
</feature>
<accession>A0ABS6RZY5</accession>